<evidence type="ECO:0000313" key="5">
    <source>
        <dbReference type="Proteomes" id="UP000191342"/>
    </source>
</evidence>
<comment type="caution">
    <text evidence="4">The sequence shown here is derived from an EMBL/GenBank/DDBJ whole genome shotgun (WGS) entry which is preliminary data.</text>
</comment>
<name>A0A1V6SHY8_9EURO</name>
<comment type="catalytic activity">
    <reaction evidence="1">
        <text>trans-3-hydroxy-L-proline = 1-pyrroline-2-carboxylate + H2O</text>
        <dbReference type="Rhea" id="RHEA:10320"/>
        <dbReference type="ChEBI" id="CHEBI:15377"/>
        <dbReference type="ChEBI" id="CHEBI:39785"/>
        <dbReference type="ChEBI" id="CHEBI:57938"/>
        <dbReference type="EC" id="4.2.1.77"/>
    </reaction>
</comment>
<dbReference type="STRING" id="254877.A0A1V6SHY8"/>
<evidence type="ECO:0000256" key="3">
    <source>
        <dbReference type="ARBA" id="ARBA00013105"/>
    </source>
</evidence>
<dbReference type="PANTHER" id="PTHR33442:SF1">
    <property type="entry name" value="TRANS-3-HYDROXY-L-PROLINE DEHYDRATASE"/>
    <property type="match status" value="1"/>
</dbReference>
<protein>
    <recommendedName>
        <fullName evidence="3">trans-L-3-hydroxyproline dehydratase</fullName>
        <ecNumber evidence="3">4.2.1.77</ecNumber>
    </recommendedName>
</protein>
<organism evidence="4 5">
    <name type="scientific">Penicillium flavigenum</name>
    <dbReference type="NCBI Taxonomy" id="254877"/>
    <lineage>
        <taxon>Eukaryota</taxon>
        <taxon>Fungi</taxon>
        <taxon>Dikarya</taxon>
        <taxon>Ascomycota</taxon>
        <taxon>Pezizomycotina</taxon>
        <taxon>Eurotiomycetes</taxon>
        <taxon>Eurotiomycetidae</taxon>
        <taxon>Eurotiales</taxon>
        <taxon>Aspergillaceae</taxon>
        <taxon>Penicillium</taxon>
    </lineage>
</organism>
<dbReference type="GO" id="GO:0050346">
    <property type="term" value="F:trans-L-3-hydroxyproline dehydratase activity"/>
    <property type="evidence" value="ECO:0007669"/>
    <property type="project" value="UniProtKB-EC"/>
</dbReference>
<evidence type="ECO:0000256" key="1">
    <source>
        <dbReference type="ARBA" id="ARBA00001148"/>
    </source>
</evidence>
<keyword evidence="5" id="KW-1185">Reference proteome</keyword>
<accession>A0A1V6SHY8</accession>
<sequence>MDLARQLEQTPSGAVIKCIDMHTTGEPTRIIYSGFPTLNGTLLEQRDQAKSQYDHIRKRIMLEPRGHYDMYGAIIIPETELVQSGEAHIGTLFTHNGGFSTMCGHATIALGRFLVDTHDLTAFPQRNELKPNLTALEVKVNIHAPCGLVRVVVPTSADGQKSDPSRPVRFLSTPAYCAAKDLEVSIPREIAWPELGDKTSLRLDVSYGGAFYALVDIRQLGFQTGLHNFSLEAVTFAVKRLKRHLVTLPHVIEALQHPEDQRLSFLYSVMVVDHEIGSKPDGVDGAETGLCFFAEDQIDRSPTGSCVAARMALAHAKGTRKQGQAWAYNSLVSNHFNTGAFVANIVDEDVKIEGPNTQTARSGVVVLVEGNAYYTGTMAFIVEQGDHPRVTPNAKIDVPVTVAQKVQRLSQTQYLRMVYTNILRGSGPLTRRLKW</sequence>
<gene>
    <name evidence="4" type="ORF">PENFLA_c046G05049</name>
</gene>
<dbReference type="AlphaFoldDB" id="A0A1V6SHY8"/>
<dbReference type="OrthoDB" id="6409228at2759"/>
<comment type="similarity">
    <text evidence="2">Belongs to the proline racemase family.</text>
</comment>
<dbReference type="SFLD" id="SFLDS00028">
    <property type="entry name" value="Proline_Racemase"/>
    <property type="match status" value="1"/>
</dbReference>
<dbReference type="InterPro" id="IPR008794">
    <property type="entry name" value="Pro_racemase_fam"/>
</dbReference>
<evidence type="ECO:0000256" key="2">
    <source>
        <dbReference type="ARBA" id="ARBA00007529"/>
    </source>
</evidence>
<dbReference type="FunFam" id="3.10.310.10:FF:000003">
    <property type="entry name" value="Proline racemase"/>
    <property type="match status" value="1"/>
</dbReference>
<dbReference type="Proteomes" id="UP000191342">
    <property type="component" value="Unassembled WGS sequence"/>
</dbReference>
<dbReference type="Pfam" id="PF05544">
    <property type="entry name" value="Pro_racemase"/>
    <property type="match status" value="1"/>
</dbReference>
<reference evidence="5" key="1">
    <citation type="journal article" date="2017" name="Nat. Microbiol.">
        <title>Global analysis of biosynthetic gene clusters reveals vast potential of secondary metabolite production in Penicillium species.</title>
        <authorList>
            <person name="Nielsen J.C."/>
            <person name="Grijseels S."/>
            <person name="Prigent S."/>
            <person name="Ji B."/>
            <person name="Dainat J."/>
            <person name="Nielsen K.F."/>
            <person name="Frisvad J.C."/>
            <person name="Workman M."/>
            <person name="Nielsen J."/>
        </authorList>
    </citation>
    <scope>NUCLEOTIDE SEQUENCE [LARGE SCALE GENOMIC DNA]</scope>
    <source>
        <strain evidence="5">IBT 14082</strain>
    </source>
</reference>
<dbReference type="PANTHER" id="PTHR33442">
    <property type="entry name" value="TRANS-3-HYDROXY-L-PROLINE DEHYDRATASE"/>
    <property type="match status" value="1"/>
</dbReference>
<proteinExistence type="inferred from homology"/>
<dbReference type="EC" id="4.2.1.77" evidence="3"/>
<evidence type="ECO:0000313" key="4">
    <source>
        <dbReference type="EMBL" id="OQE13546.1"/>
    </source>
</evidence>
<dbReference type="SUPFAM" id="SSF54506">
    <property type="entry name" value="Diaminopimelate epimerase-like"/>
    <property type="match status" value="1"/>
</dbReference>
<dbReference type="Gene3D" id="3.10.310.10">
    <property type="entry name" value="Diaminopimelate Epimerase, Chain A, domain 1"/>
    <property type="match status" value="2"/>
</dbReference>
<dbReference type="EMBL" id="MLQL01000046">
    <property type="protein sequence ID" value="OQE13546.1"/>
    <property type="molecule type" value="Genomic_DNA"/>
</dbReference>